<evidence type="ECO:0000256" key="2">
    <source>
        <dbReference type="ARBA" id="ARBA00011643"/>
    </source>
</evidence>
<comment type="similarity">
    <text evidence="1">Belongs to the GTP cyclohydrolase I type 2/NIF3 family.</text>
</comment>
<dbReference type="Pfam" id="PF01784">
    <property type="entry name" value="DUF34_NIF3"/>
    <property type="match status" value="1"/>
</dbReference>
<dbReference type="Gene3D" id="3.40.1390.30">
    <property type="entry name" value="NIF3 (NGG1p interacting factor 3)-like"/>
    <property type="match status" value="2"/>
</dbReference>
<feature type="binding site" evidence="5">
    <location>
        <position position="63"/>
    </location>
    <ligand>
        <name>a divalent metal cation</name>
        <dbReference type="ChEBI" id="CHEBI:60240"/>
        <label>1</label>
    </ligand>
</feature>
<dbReference type="Proteomes" id="UP000266258">
    <property type="component" value="Unassembled WGS sequence"/>
</dbReference>
<dbReference type="PANTHER" id="PTHR13799:SF14">
    <property type="entry name" value="GTP CYCLOHYDROLASE 1 TYPE 2 HOMOLOG"/>
    <property type="match status" value="1"/>
</dbReference>
<evidence type="ECO:0000256" key="4">
    <source>
        <dbReference type="ARBA" id="ARBA00022723"/>
    </source>
</evidence>
<dbReference type="SUPFAM" id="SSF102705">
    <property type="entry name" value="NIF3 (NGG1p interacting factor 3)-like"/>
    <property type="match status" value="1"/>
</dbReference>
<dbReference type="PANTHER" id="PTHR13799">
    <property type="entry name" value="NGG1 INTERACTING FACTOR 3"/>
    <property type="match status" value="1"/>
</dbReference>
<reference evidence="6 7" key="1">
    <citation type="submission" date="2017-08" db="EMBL/GenBank/DDBJ databases">
        <title>Reclassification of Bisgaard taxon 37 and 44.</title>
        <authorList>
            <person name="Christensen H."/>
        </authorList>
    </citation>
    <scope>NUCLEOTIDE SEQUENCE [LARGE SCALE GENOMIC DNA]</scope>
    <source>
        <strain evidence="6 7">B96_4</strain>
    </source>
</reference>
<feature type="binding site" evidence="5">
    <location>
        <position position="64"/>
    </location>
    <ligand>
        <name>a divalent metal cation</name>
        <dbReference type="ChEBI" id="CHEBI:60240"/>
        <label>2</label>
    </ligand>
</feature>
<feature type="binding site" evidence="5">
    <location>
        <position position="101"/>
    </location>
    <ligand>
        <name>a divalent metal cation</name>
        <dbReference type="ChEBI" id="CHEBI:60240"/>
        <label>1</label>
    </ligand>
</feature>
<comment type="caution">
    <text evidence="6">The sequence shown here is derived from an EMBL/GenBank/DDBJ whole genome shotgun (WGS) entry which is preliminary data.</text>
</comment>
<dbReference type="OrthoDB" id="9800881at2"/>
<name>A0A3A1Y460_9GAMM</name>
<dbReference type="InterPro" id="IPR002678">
    <property type="entry name" value="DUF34/NIF3"/>
</dbReference>
<dbReference type="RefSeq" id="WP_119497333.1">
    <property type="nucleotide sequence ID" value="NZ_NRJH01000049.1"/>
</dbReference>
<sequence>MHNFEIEKIINQLLDSDKYSDYTVNGLQVQGRDQVHKIVTGVTASQELIDYAIEVKADAILVHHGYFWKGSDPRLVGYHYQRIKKLIKNDLNLFAYHLPLDFNLEFGNNVQLAKLFNLNNYYYLPESKEILICEAEHELDINEFKALVEQALGKQILHIGKNAKEKIKKIGICSGGGQSFIDQAYALGCDLYMSGEISEYTTHSAVEQGIHYFALGHHDSERYGVKVLGEYLQQKYNLEVIFKDCPNPA</sequence>
<evidence type="ECO:0000313" key="7">
    <source>
        <dbReference type="Proteomes" id="UP000266258"/>
    </source>
</evidence>
<proteinExistence type="inferred from homology"/>
<dbReference type="GO" id="GO:0046872">
    <property type="term" value="F:metal ion binding"/>
    <property type="evidence" value="ECO:0007669"/>
    <property type="project" value="UniProtKB-KW"/>
</dbReference>
<evidence type="ECO:0000256" key="3">
    <source>
        <dbReference type="ARBA" id="ARBA00022112"/>
    </source>
</evidence>
<protein>
    <recommendedName>
        <fullName evidence="3">GTP cyclohydrolase 1 type 2 homolog</fullName>
    </recommendedName>
</protein>
<comment type="subunit">
    <text evidence="2">Homohexamer.</text>
</comment>
<dbReference type="AlphaFoldDB" id="A0A3A1Y460"/>
<gene>
    <name evidence="6" type="ORF">CJP74_05780</name>
</gene>
<feature type="binding site" evidence="5">
    <location>
        <position position="217"/>
    </location>
    <ligand>
        <name>a divalent metal cation</name>
        <dbReference type="ChEBI" id="CHEBI:60240"/>
        <label>1</label>
    </ligand>
</feature>
<feature type="binding site" evidence="5">
    <location>
        <position position="221"/>
    </location>
    <ligand>
        <name>a divalent metal cation</name>
        <dbReference type="ChEBI" id="CHEBI:60240"/>
        <label>1</label>
    </ligand>
</feature>
<dbReference type="InterPro" id="IPR036069">
    <property type="entry name" value="DUF34/NIF3_sf"/>
</dbReference>
<organism evidence="6 7">
    <name type="scientific">Psittacicella melopsittaci</name>
    <dbReference type="NCBI Taxonomy" id="2028576"/>
    <lineage>
        <taxon>Bacteria</taxon>
        <taxon>Pseudomonadati</taxon>
        <taxon>Pseudomonadota</taxon>
        <taxon>Gammaproteobacteria</taxon>
        <taxon>Pasteurellales</taxon>
        <taxon>Psittacicellaceae</taxon>
        <taxon>Psittacicella</taxon>
    </lineage>
</organism>
<keyword evidence="7" id="KW-1185">Reference proteome</keyword>
<keyword evidence="4 5" id="KW-0479">Metal-binding</keyword>
<evidence type="ECO:0000313" key="6">
    <source>
        <dbReference type="EMBL" id="RIY32008.1"/>
    </source>
</evidence>
<dbReference type="NCBIfam" id="TIGR00486">
    <property type="entry name" value="YbgI_SA1388"/>
    <property type="match status" value="1"/>
</dbReference>
<dbReference type="EMBL" id="NRJH01000049">
    <property type="protein sequence ID" value="RIY32008.1"/>
    <property type="molecule type" value="Genomic_DNA"/>
</dbReference>
<dbReference type="GO" id="GO:0005737">
    <property type="term" value="C:cytoplasm"/>
    <property type="evidence" value="ECO:0007669"/>
    <property type="project" value="TreeGrafter"/>
</dbReference>
<accession>A0A3A1Y460</accession>
<evidence type="ECO:0000256" key="5">
    <source>
        <dbReference type="PIRSR" id="PIRSR602678-1"/>
    </source>
</evidence>
<evidence type="ECO:0000256" key="1">
    <source>
        <dbReference type="ARBA" id="ARBA00006964"/>
    </source>
</evidence>
<dbReference type="FunFam" id="3.40.1390.30:FF:000001">
    <property type="entry name" value="GTP cyclohydrolase 1 type 2"/>
    <property type="match status" value="1"/>
</dbReference>